<reference evidence="2 3" key="1">
    <citation type="journal article" date="2021" name="Commun. Biol.">
        <title>The genome of Shorea leprosula (Dipterocarpaceae) highlights the ecological relevance of drought in aseasonal tropical rainforests.</title>
        <authorList>
            <person name="Ng K.K.S."/>
            <person name="Kobayashi M.J."/>
            <person name="Fawcett J.A."/>
            <person name="Hatakeyama M."/>
            <person name="Paape T."/>
            <person name="Ng C.H."/>
            <person name="Ang C.C."/>
            <person name="Tnah L.H."/>
            <person name="Lee C.T."/>
            <person name="Nishiyama T."/>
            <person name="Sese J."/>
            <person name="O'Brien M.J."/>
            <person name="Copetti D."/>
            <person name="Mohd Noor M.I."/>
            <person name="Ong R.C."/>
            <person name="Putra M."/>
            <person name="Sireger I.Z."/>
            <person name="Indrioko S."/>
            <person name="Kosugi Y."/>
            <person name="Izuno A."/>
            <person name="Isagi Y."/>
            <person name="Lee S.L."/>
            <person name="Shimizu K.K."/>
        </authorList>
    </citation>
    <scope>NUCLEOTIDE SEQUENCE [LARGE SCALE GENOMIC DNA]</scope>
    <source>
        <strain evidence="2">214</strain>
    </source>
</reference>
<dbReference type="Proteomes" id="UP001054252">
    <property type="component" value="Unassembled WGS sequence"/>
</dbReference>
<protein>
    <submittedName>
        <fullName evidence="2">Uncharacterized protein</fullName>
    </submittedName>
</protein>
<proteinExistence type="predicted"/>
<gene>
    <name evidence="2" type="ORF">SLEP1_g39536</name>
</gene>
<feature type="region of interest" description="Disordered" evidence="1">
    <location>
        <begin position="29"/>
        <end position="53"/>
    </location>
</feature>
<organism evidence="2 3">
    <name type="scientific">Rubroshorea leprosula</name>
    <dbReference type="NCBI Taxonomy" id="152421"/>
    <lineage>
        <taxon>Eukaryota</taxon>
        <taxon>Viridiplantae</taxon>
        <taxon>Streptophyta</taxon>
        <taxon>Embryophyta</taxon>
        <taxon>Tracheophyta</taxon>
        <taxon>Spermatophyta</taxon>
        <taxon>Magnoliopsida</taxon>
        <taxon>eudicotyledons</taxon>
        <taxon>Gunneridae</taxon>
        <taxon>Pentapetalae</taxon>
        <taxon>rosids</taxon>
        <taxon>malvids</taxon>
        <taxon>Malvales</taxon>
        <taxon>Dipterocarpaceae</taxon>
        <taxon>Rubroshorea</taxon>
    </lineage>
</organism>
<evidence type="ECO:0000256" key="1">
    <source>
        <dbReference type="SAM" id="MobiDB-lite"/>
    </source>
</evidence>
<dbReference type="EMBL" id="BPVZ01000088">
    <property type="protein sequence ID" value="GKV30757.1"/>
    <property type="molecule type" value="Genomic_DNA"/>
</dbReference>
<comment type="caution">
    <text evidence="2">The sequence shown here is derived from an EMBL/GenBank/DDBJ whole genome shotgun (WGS) entry which is preliminary data.</text>
</comment>
<dbReference type="AlphaFoldDB" id="A0AAV5L107"/>
<evidence type="ECO:0000313" key="3">
    <source>
        <dbReference type="Proteomes" id="UP001054252"/>
    </source>
</evidence>
<feature type="compositionally biased region" description="Basic and acidic residues" evidence="1">
    <location>
        <begin position="29"/>
        <end position="46"/>
    </location>
</feature>
<sequence length="90" mass="10711">MDDLSHLIWVDSDSIFSTSTQHQICESLEKNKEGKELNSSEKEREGQWTMIRSGQDRTRRREWCSGARPRVRRTDGEKEITEIRSRREMI</sequence>
<evidence type="ECO:0000313" key="2">
    <source>
        <dbReference type="EMBL" id="GKV30757.1"/>
    </source>
</evidence>
<accession>A0AAV5L107</accession>
<keyword evidence="3" id="KW-1185">Reference proteome</keyword>
<name>A0AAV5L107_9ROSI</name>